<evidence type="ECO:0000256" key="1">
    <source>
        <dbReference type="SAM" id="SignalP"/>
    </source>
</evidence>
<dbReference type="PROSITE" id="PS50041">
    <property type="entry name" value="C_TYPE_LECTIN_2"/>
    <property type="match status" value="1"/>
</dbReference>
<dbReference type="AlphaFoldDB" id="A0AAF3F811"/>
<dbReference type="InterPro" id="IPR050801">
    <property type="entry name" value="Ca-Dep_Lectins_ImmuneDev"/>
</dbReference>
<dbReference type="InterPro" id="IPR016186">
    <property type="entry name" value="C-type_lectin-like/link_sf"/>
</dbReference>
<feature type="domain" description="C-type lectin" evidence="2">
    <location>
        <begin position="32"/>
        <end position="148"/>
    </location>
</feature>
<dbReference type="SMART" id="SM00034">
    <property type="entry name" value="CLECT"/>
    <property type="match status" value="1"/>
</dbReference>
<name>A0AAF3F811_9BILA</name>
<dbReference type="Gene3D" id="3.10.100.10">
    <property type="entry name" value="Mannose-Binding Protein A, subunit A"/>
    <property type="match status" value="1"/>
</dbReference>
<dbReference type="Pfam" id="PF00059">
    <property type="entry name" value="Lectin_C"/>
    <property type="match status" value="1"/>
</dbReference>
<protein>
    <recommendedName>
        <fullName evidence="2">C-type lectin domain-containing protein</fullName>
    </recommendedName>
</protein>
<accession>A0AAF3F811</accession>
<evidence type="ECO:0000259" key="2">
    <source>
        <dbReference type="PROSITE" id="PS50041"/>
    </source>
</evidence>
<dbReference type="PANTHER" id="PTHR22801">
    <property type="entry name" value="LITHOSTATHINE"/>
    <property type="match status" value="1"/>
</dbReference>
<keyword evidence="1" id="KW-0732">Signal</keyword>
<dbReference type="InterPro" id="IPR001304">
    <property type="entry name" value="C-type_lectin-like"/>
</dbReference>
<reference evidence="4" key="1">
    <citation type="submission" date="2024-02" db="UniProtKB">
        <authorList>
            <consortium name="WormBaseParasite"/>
        </authorList>
    </citation>
    <scope>IDENTIFICATION</scope>
</reference>
<evidence type="ECO:0000313" key="4">
    <source>
        <dbReference type="WBParaSite" id="MBELARI_LOCUS3057"/>
    </source>
</evidence>
<dbReference type="PANTHER" id="PTHR22801:SF63">
    <property type="entry name" value="C-TYPE LECTIN DOMAIN-CONTAINING PROTEIN"/>
    <property type="match status" value="1"/>
</dbReference>
<dbReference type="WBParaSite" id="MBELARI_LOCUS3057">
    <property type="protein sequence ID" value="MBELARI_LOCUS3057"/>
    <property type="gene ID" value="MBELARI_LOCUS3057"/>
</dbReference>
<dbReference type="Proteomes" id="UP000887575">
    <property type="component" value="Unassembled WGS sequence"/>
</dbReference>
<feature type="chain" id="PRO_5042014612" description="C-type lectin domain-containing protein" evidence="1">
    <location>
        <begin position="21"/>
        <end position="152"/>
    </location>
</feature>
<feature type="signal peptide" evidence="1">
    <location>
        <begin position="1"/>
        <end position="20"/>
    </location>
</feature>
<sequence length="152" mass="17429">MSNSFLCFTFFFGTIFYSNALHCPNEWQQFFNESACVRLLKTPQTFYNLANSCASLESSHPVRIKNVTANTFLKGLIVSELNDVEPFISIWKKVGNDWTYFDGKPLEYECWAQGEPISSLNHDICAVMNSKGEWKTSDCTTPKPYFCAFEIK</sequence>
<dbReference type="SUPFAM" id="SSF56436">
    <property type="entry name" value="C-type lectin-like"/>
    <property type="match status" value="1"/>
</dbReference>
<keyword evidence="3" id="KW-1185">Reference proteome</keyword>
<dbReference type="InterPro" id="IPR016187">
    <property type="entry name" value="CTDL_fold"/>
</dbReference>
<proteinExistence type="predicted"/>
<organism evidence="3 4">
    <name type="scientific">Mesorhabditis belari</name>
    <dbReference type="NCBI Taxonomy" id="2138241"/>
    <lineage>
        <taxon>Eukaryota</taxon>
        <taxon>Metazoa</taxon>
        <taxon>Ecdysozoa</taxon>
        <taxon>Nematoda</taxon>
        <taxon>Chromadorea</taxon>
        <taxon>Rhabditida</taxon>
        <taxon>Rhabditina</taxon>
        <taxon>Rhabditomorpha</taxon>
        <taxon>Rhabditoidea</taxon>
        <taxon>Rhabditidae</taxon>
        <taxon>Mesorhabditinae</taxon>
        <taxon>Mesorhabditis</taxon>
    </lineage>
</organism>
<evidence type="ECO:0000313" key="3">
    <source>
        <dbReference type="Proteomes" id="UP000887575"/>
    </source>
</evidence>